<evidence type="ECO:0000256" key="1">
    <source>
        <dbReference type="ARBA" id="ARBA00001971"/>
    </source>
</evidence>
<keyword evidence="4 5" id="KW-0349">Heme</keyword>
<dbReference type="Pfam" id="PF00067">
    <property type="entry name" value="p450"/>
    <property type="match status" value="1"/>
</dbReference>
<name>A0A8H7TL65_9HELO</name>
<dbReference type="GO" id="GO:0020037">
    <property type="term" value="F:heme binding"/>
    <property type="evidence" value="ECO:0007669"/>
    <property type="project" value="InterPro"/>
</dbReference>
<dbReference type="Gene3D" id="1.10.630.10">
    <property type="entry name" value="Cytochrome P450"/>
    <property type="match status" value="1"/>
</dbReference>
<dbReference type="PRINTS" id="PR00463">
    <property type="entry name" value="EP450I"/>
</dbReference>
<dbReference type="CDD" id="cd11060">
    <property type="entry name" value="CYP57A1-like"/>
    <property type="match status" value="1"/>
</dbReference>
<evidence type="ECO:0000256" key="2">
    <source>
        <dbReference type="ARBA" id="ARBA00022723"/>
    </source>
</evidence>
<reference evidence="7" key="1">
    <citation type="submission" date="2021-02" db="EMBL/GenBank/DDBJ databases">
        <title>Genome sequence Cadophora malorum strain M34.</title>
        <authorList>
            <person name="Stefanovic E."/>
            <person name="Vu D."/>
            <person name="Scully C."/>
            <person name="Dijksterhuis J."/>
            <person name="Roader J."/>
            <person name="Houbraken J."/>
        </authorList>
    </citation>
    <scope>NUCLEOTIDE SEQUENCE</scope>
    <source>
        <strain evidence="7">M34</strain>
    </source>
</reference>
<protein>
    <recommendedName>
        <fullName evidence="9">Pisatin demethylase</fullName>
    </recommendedName>
</protein>
<keyword evidence="8" id="KW-1185">Reference proteome</keyword>
<dbReference type="GO" id="GO:0005506">
    <property type="term" value="F:iron ion binding"/>
    <property type="evidence" value="ECO:0007669"/>
    <property type="project" value="InterPro"/>
</dbReference>
<dbReference type="PANTHER" id="PTHR24305:SF190">
    <property type="entry name" value="P450, PUTATIVE (EUROFUNG)-RELATED"/>
    <property type="match status" value="1"/>
</dbReference>
<evidence type="ECO:0000313" key="8">
    <source>
        <dbReference type="Proteomes" id="UP000664132"/>
    </source>
</evidence>
<gene>
    <name evidence="7" type="ORF">IFR04_005391</name>
</gene>
<keyword evidence="5" id="KW-0503">Monooxygenase</keyword>
<dbReference type="AlphaFoldDB" id="A0A8H7TL65"/>
<dbReference type="InterPro" id="IPR001128">
    <property type="entry name" value="Cyt_P450"/>
</dbReference>
<dbReference type="FunFam" id="1.10.630.10:FF:000050">
    <property type="entry name" value="Cytochrome P450 monooxygenase"/>
    <property type="match status" value="1"/>
</dbReference>
<evidence type="ECO:0000256" key="6">
    <source>
        <dbReference type="SAM" id="Phobius"/>
    </source>
</evidence>
<dbReference type="InterPro" id="IPR017972">
    <property type="entry name" value="Cyt_P450_CS"/>
</dbReference>
<dbReference type="InterPro" id="IPR050121">
    <property type="entry name" value="Cytochrome_P450_monoxygenase"/>
</dbReference>
<dbReference type="PROSITE" id="PS00086">
    <property type="entry name" value="CYTOCHROME_P450"/>
    <property type="match status" value="1"/>
</dbReference>
<keyword evidence="5" id="KW-0560">Oxidoreductase</keyword>
<keyword evidence="3 4" id="KW-0408">Iron</keyword>
<evidence type="ECO:0000256" key="5">
    <source>
        <dbReference type="RuleBase" id="RU000461"/>
    </source>
</evidence>
<evidence type="ECO:0000256" key="4">
    <source>
        <dbReference type="PIRSR" id="PIRSR602401-1"/>
    </source>
</evidence>
<comment type="caution">
    <text evidence="7">The sequence shown here is derived from an EMBL/GenBank/DDBJ whole genome shotgun (WGS) entry which is preliminary data.</text>
</comment>
<dbReference type="OrthoDB" id="3934656at2759"/>
<dbReference type="GO" id="GO:0016705">
    <property type="term" value="F:oxidoreductase activity, acting on paired donors, with incorporation or reduction of molecular oxygen"/>
    <property type="evidence" value="ECO:0007669"/>
    <property type="project" value="InterPro"/>
</dbReference>
<feature type="binding site" description="axial binding residue" evidence="4">
    <location>
        <position position="450"/>
    </location>
    <ligand>
        <name>heme</name>
        <dbReference type="ChEBI" id="CHEBI:30413"/>
    </ligand>
    <ligandPart>
        <name>Fe</name>
        <dbReference type="ChEBI" id="CHEBI:18248"/>
    </ligandPart>
</feature>
<accession>A0A8H7TL65</accession>
<dbReference type="GO" id="GO:0004497">
    <property type="term" value="F:monooxygenase activity"/>
    <property type="evidence" value="ECO:0007669"/>
    <property type="project" value="UniProtKB-KW"/>
</dbReference>
<comment type="similarity">
    <text evidence="5">Belongs to the cytochrome P450 family.</text>
</comment>
<dbReference type="PANTHER" id="PTHR24305">
    <property type="entry name" value="CYTOCHROME P450"/>
    <property type="match status" value="1"/>
</dbReference>
<dbReference type="PRINTS" id="PR00385">
    <property type="entry name" value="P450"/>
</dbReference>
<dbReference type="SUPFAM" id="SSF48264">
    <property type="entry name" value="Cytochrome P450"/>
    <property type="match status" value="1"/>
</dbReference>
<comment type="cofactor">
    <cofactor evidence="1 4">
        <name>heme</name>
        <dbReference type="ChEBI" id="CHEBI:30413"/>
    </cofactor>
</comment>
<dbReference type="InterPro" id="IPR036396">
    <property type="entry name" value="Cyt_P450_sf"/>
</dbReference>
<dbReference type="EMBL" id="JAFJYH010000065">
    <property type="protein sequence ID" value="KAG4421441.1"/>
    <property type="molecule type" value="Genomic_DNA"/>
</dbReference>
<evidence type="ECO:0000313" key="7">
    <source>
        <dbReference type="EMBL" id="KAG4421441.1"/>
    </source>
</evidence>
<keyword evidence="2 4" id="KW-0479">Metal-binding</keyword>
<dbReference type="Proteomes" id="UP000664132">
    <property type="component" value="Unassembled WGS sequence"/>
</dbReference>
<sequence length="509" mass="57482">MLDVLFSLSILNVLLLATIFVFLRGLCSYIFDPLRAVPGPFLARFTRLWYLYKIYQGHFEKVNIKLHERYGPVVRIAPNEYSIDDIAAAKVIYGHGNTFVKAPWYWAWMPPDPSQASLFADLNPHHHSVQRRKFASAYSMTSLVSYEPYVNDCLSLFITRFSELAHSGCSVDLAHWFQCYAFDVIGEITFGQRFGFLDKGVDNEDVFGAIESRTVYSTFVGIFPALHKVLFHLLPRSGGHGFVGRYTRTRIESRKKDLKMPNSPRTGNDGPEDFVSKFLKVRAEDPEKMTDMDIFTMCQSNIGAGSDTTAITLSSIIYHLLRHPATYKRLQAELDDGIAAGNISSPITFKEGNQLPYLQAVIKEALRLHPATGLPLARIVPLTGASIAGFNFPSGATVGINSWVAHHNTSIYGHDAESWRPERWLEFQEQGRGAEVEKYFFAFGMGGRTCIGRNLSLLEVGKLIPEVVRRFDFLLDGREESEGAAWKSVNRWFVKPLGFEGRILERIEK</sequence>
<evidence type="ECO:0008006" key="9">
    <source>
        <dbReference type="Google" id="ProtNLM"/>
    </source>
</evidence>
<keyword evidence="6" id="KW-0812">Transmembrane</keyword>
<keyword evidence="6" id="KW-1133">Transmembrane helix</keyword>
<dbReference type="InterPro" id="IPR002401">
    <property type="entry name" value="Cyt_P450_E_grp-I"/>
</dbReference>
<feature type="transmembrane region" description="Helical" evidence="6">
    <location>
        <begin position="6"/>
        <end position="26"/>
    </location>
</feature>
<proteinExistence type="inferred from homology"/>
<evidence type="ECO:0000256" key="3">
    <source>
        <dbReference type="ARBA" id="ARBA00023004"/>
    </source>
</evidence>
<organism evidence="7 8">
    <name type="scientific">Cadophora malorum</name>
    <dbReference type="NCBI Taxonomy" id="108018"/>
    <lineage>
        <taxon>Eukaryota</taxon>
        <taxon>Fungi</taxon>
        <taxon>Dikarya</taxon>
        <taxon>Ascomycota</taxon>
        <taxon>Pezizomycotina</taxon>
        <taxon>Leotiomycetes</taxon>
        <taxon>Helotiales</taxon>
        <taxon>Ploettnerulaceae</taxon>
        <taxon>Cadophora</taxon>
    </lineage>
</organism>
<keyword evidence="6" id="KW-0472">Membrane</keyword>